<keyword evidence="2" id="KW-1185">Reference proteome</keyword>
<evidence type="ECO:0000313" key="2">
    <source>
        <dbReference type="Proteomes" id="UP001234202"/>
    </source>
</evidence>
<sequence length="428" mass="47322">MTNLDDLPVDILHEIHLFSLSEHLPLLNRYLYAALSRPTATRAARWLIRKYYDGGSSLQRGQQQQRQQQQRDSRWLCKALECGVCDLEVLCELERIWRDEEGDGGEDDAAVSASGLHSPRTRSLSRPPLQCPLLPKRIFRHRRTPPVAPPPPPPGPATPVPRIDPLLRHLFNHYTPNPNSHRGYPLSRAVLHGDTQLIEYLLRRGADPREKDFLAVQIGVSRRDVGVVRLLVDGPVGEEAGEEEDDDDDDEHQEEDDHQEEQGGGSGGEEIHPDHRAIIPGSNRKRRADEDSGTGMNKRRSRQRRVSTGTGSSSGGDGTSTPNTSTPNTSTSTSTSTSTRNPSNSTTRSRSSTTTTTARPTTNKFPGVRLTQPLVDSVVARGSPEMIQFIIQERGKRVPGRLPSPCQPLVVQVCADAFFLCVCVWVGG</sequence>
<organism evidence="1 2">
    <name type="scientific">Naganishia onofrii</name>
    <dbReference type="NCBI Taxonomy" id="1851511"/>
    <lineage>
        <taxon>Eukaryota</taxon>
        <taxon>Fungi</taxon>
        <taxon>Dikarya</taxon>
        <taxon>Basidiomycota</taxon>
        <taxon>Agaricomycotina</taxon>
        <taxon>Tremellomycetes</taxon>
        <taxon>Filobasidiales</taxon>
        <taxon>Filobasidiaceae</taxon>
        <taxon>Naganishia</taxon>
    </lineage>
</organism>
<evidence type="ECO:0000313" key="1">
    <source>
        <dbReference type="EMBL" id="KAJ9118911.1"/>
    </source>
</evidence>
<gene>
    <name evidence="1" type="ORF">QFC24_005874</name>
</gene>
<proteinExistence type="predicted"/>
<comment type="caution">
    <text evidence="1">The sequence shown here is derived from an EMBL/GenBank/DDBJ whole genome shotgun (WGS) entry which is preliminary data.</text>
</comment>
<dbReference type="Proteomes" id="UP001234202">
    <property type="component" value="Unassembled WGS sequence"/>
</dbReference>
<dbReference type="EMBL" id="JASBWV010000026">
    <property type="protein sequence ID" value="KAJ9118911.1"/>
    <property type="molecule type" value="Genomic_DNA"/>
</dbReference>
<protein>
    <submittedName>
        <fullName evidence="1">Uncharacterized protein</fullName>
    </submittedName>
</protein>
<accession>A0ACC2X5H9</accession>
<name>A0ACC2X5H9_9TREE</name>
<reference evidence="1" key="1">
    <citation type="submission" date="2023-04" db="EMBL/GenBank/DDBJ databases">
        <title>Draft Genome sequencing of Naganishia species isolated from polar environments using Oxford Nanopore Technology.</title>
        <authorList>
            <person name="Leo P."/>
            <person name="Venkateswaran K."/>
        </authorList>
    </citation>
    <scope>NUCLEOTIDE SEQUENCE</scope>
    <source>
        <strain evidence="1">DBVPG 5303</strain>
    </source>
</reference>